<dbReference type="AlphaFoldDB" id="A0A067SA99"/>
<protein>
    <submittedName>
        <fullName evidence="3">Uncharacterized protein</fullName>
    </submittedName>
</protein>
<evidence type="ECO:0000256" key="1">
    <source>
        <dbReference type="SAM" id="Coils"/>
    </source>
</evidence>
<dbReference type="EMBL" id="KL142419">
    <property type="protein sequence ID" value="KDR66857.1"/>
    <property type="molecule type" value="Genomic_DNA"/>
</dbReference>
<sequence length="359" mass="39974">MQYLHLSPTEAEQLYQAYGRSLKAAAAGAPDQSSSTATFEASGAAVGGKNRRSRSGSGDSDEDYAVRTRRKRPKIVHSDEEEVDGRNGLGNSDESADFEKEATNDNARGHDLEKEAGMDLFEAQYEPSDEEEVDELDPEEYNPPNATLRPALIKSPFRVPSDPLAPVSDNHATTSPGAQPQVGEEQTANVAEQNHFNDLEASAQECADGDNPARNSRSLSIGRRQETPAQAETTQGGDPLLTESQSKLQAHNLACVTPYVGFDYVHQLEDMKARLELIESQYERQASTTRRLNEDLFKEQQKSARLEEAKQRLQFENAKLSQQLEIAQRHQRTPFVIYKDWNYEKGGIDLKTSSCERRL</sequence>
<accession>A0A067SA99</accession>
<feature type="coiled-coil region" evidence="1">
    <location>
        <begin position="265"/>
        <end position="330"/>
    </location>
</feature>
<evidence type="ECO:0000313" key="4">
    <source>
        <dbReference type="Proteomes" id="UP000027222"/>
    </source>
</evidence>
<feature type="compositionally biased region" description="Acidic residues" evidence="2">
    <location>
        <begin position="127"/>
        <end position="140"/>
    </location>
</feature>
<reference evidence="4" key="1">
    <citation type="journal article" date="2014" name="Proc. Natl. Acad. Sci. U.S.A.">
        <title>Extensive sampling of basidiomycete genomes demonstrates inadequacy of the white-rot/brown-rot paradigm for wood decay fungi.</title>
        <authorList>
            <person name="Riley R."/>
            <person name="Salamov A.A."/>
            <person name="Brown D.W."/>
            <person name="Nagy L.G."/>
            <person name="Floudas D."/>
            <person name="Held B.W."/>
            <person name="Levasseur A."/>
            <person name="Lombard V."/>
            <person name="Morin E."/>
            <person name="Otillar R."/>
            <person name="Lindquist E.A."/>
            <person name="Sun H."/>
            <person name="LaButti K.M."/>
            <person name="Schmutz J."/>
            <person name="Jabbour D."/>
            <person name="Luo H."/>
            <person name="Baker S.E."/>
            <person name="Pisabarro A.G."/>
            <person name="Walton J.D."/>
            <person name="Blanchette R.A."/>
            <person name="Henrissat B."/>
            <person name="Martin F."/>
            <person name="Cullen D."/>
            <person name="Hibbett D.S."/>
            <person name="Grigoriev I.V."/>
        </authorList>
    </citation>
    <scope>NUCLEOTIDE SEQUENCE [LARGE SCALE GENOMIC DNA]</scope>
    <source>
        <strain evidence="4">CBS 339.88</strain>
    </source>
</reference>
<keyword evidence="1" id="KW-0175">Coiled coil</keyword>
<organism evidence="3 4">
    <name type="scientific">Galerina marginata (strain CBS 339.88)</name>
    <dbReference type="NCBI Taxonomy" id="685588"/>
    <lineage>
        <taxon>Eukaryota</taxon>
        <taxon>Fungi</taxon>
        <taxon>Dikarya</taxon>
        <taxon>Basidiomycota</taxon>
        <taxon>Agaricomycotina</taxon>
        <taxon>Agaricomycetes</taxon>
        <taxon>Agaricomycetidae</taxon>
        <taxon>Agaricales</taxon>
        <taxon>Agaricineae</taxon>
        <taxon>Strophariaceae</taxon>
        <taxon>Galerina</taxon>
    </lineage>
</organism>
<dbReference type="Proteomes" id="UP000027222">
    <property type="component" value="Unassembled WGS sequence"/>
</dbReference>
<feature type="compositionally biased region" description="Polar residues" evidence="2">
    <location>
        <begin position="170"/>
        <end position="187"/>
    </location>
</feature>
<evidence type="ECO:0000256" key="2">
    <source>
        <dbReference type="SAM" id="MobiDB-lite"/>
    </source>
</evidence>
<dbReference type="HOGENOM" id="CLU_771714_0_0_1"/>
<name>A0A067SA99_GALM3</name>
<feature type="compositionally biased region" description="Polar residues" evidence="2">
    <location>
        <begin position="227"/>
        <end position="241"/>
    </location>
</feature>
<proteinExistence type="predicted"/>
<feature type="compositionally biased region" description="Basic and acidic residues" evidence="2">
    <location>
        <begin position="97"/>
        <end position="117"/>
    </location>
</feature>
<evidence type="ECO:0000313" key="3">
    <source>
        <dbReference type="EMBL" id="KDR66857.1"/>
    </source>
</evidence>
<feature type="region of interest" description="Disordered" evidence="2">
    <location>
        <begin position="204"/>
        <end position="241"/>
    </location>
</feature>
<feature type="region of interest" description="Disordered" evidence="2">
    <location>
        <begin position="24"/>
        <end position="187"/>
    </location>
</feature>
<keyword evidence="4" id="KW-1185">Reference proteome</keyword>
<gene>
    <name evidence="3" type="ORF">GALMADRAFT_147515</name>
</gene>